<evidence type="ECO:0000256" key="1">
    <source>
        <dbReference type="SAM" id="MobiDB-lite"/>
    </source>
</evidence>
<gene>
    <name evidence="2" type="ORF">Drose_04395</name>
</gene>
<name>A0ABY5Z939_9ACTN</name>
<dbReference type="Proteomes" id="UP001058271">
    <property type="component" value="Chromosome"/>
</dbReference>
<dbReference type="EMBL" id="CP073721">
    <property type="protein sequence ID" value="UWZ37530.1"/>
    <property type="molecule type" value="Genomic_DNA"/>
</dbReference>
<protein>
    <submittedName>
        <fullName evidence="2">Uncharacterized protein</fullName>
    </submittedName>
</protein>
<evidence type="ECO:0000313" key="3">
    <source>
        <dbReference type="Proteomes" id="UP001058271"/>
    </source>
</evidence>
<sequence>MGRKPKLFLPVTVTFYDDDRIIEAGDGPAHLYLAMSLRCKAMGTDGRLMESQIGRLGRPRWKAELAKLATLRLVVRDEITDEWCIAAWFAHNDSMEEIDTKRAADRDRKAAKAAERRQQEADSGSDSERNPSGKVPDSALKGREGKGKEGKEREGNPLHRFAADDSGSCGTCHLPAASRFHLHVVEEAS</sequence>
<reference evidence="2" key="1">
    <citation type="submission" date="2021-04" db="EMBL/GenBank/DDBJ databases">
        <title>Biosynthetic gene clusters of Dactylosporangioum roseum.</title>
        <authorList>
            <person name="Hartkoorn R.C."/>
            <person name="Beaudoing E."/>
            <person name="Hot D."/>
            <person name="Moureu S."/>
        </authorList>
    </citation>
    <scope>NUCLEOTIDE SEQUENCE</scope>
    <source>
        <strain evidence="2">NRRL B-16295</strain>
    </source>
</reference>
<evidence type="ECO:0000313" key="2">
    <source>
        <dbReference type="EMBL" id="UWZ37530.1"/>
    </source>
</evidence>
<feature type="region of interest" description="Disordered" evidence="1">
    <location>
        <begin position="100"/>
        <end position="167"/>
    </location>
</feature>
<organism evidence="2 3">
    <name type="scientific">Dactylosporangium roseum</name>
    <dbReference type="NCBI Taxonomy" id="47989"/>
    <lineage>
        <taxon>Bacteria</taxon>
        <taxon>Bacillati</taxon>
        <taxon>Actinomycetota</taxon>
        <taxon>Actinomycetes</taxon>
        <taxon>Micromonosporales</taxon>
        <taxon>Micromonosporaceae</taxon>
        <taxon>Dactylosporangium</taxon>
    </lineage>
</organism>
<dbReference type="RefSeq" id="WP_260726887.1">
    <property type="nucleotide sequence ID" value="NZ_CP073721.1"/>
</dbReference>
<accession>A0ABY5Z939</accession>
<proteinExistence type="predicted"/>
<feature type="compositionally biased region" description="Basic and acidic residues" evidence="1">
    <location>
        <begin position="100"/>
        <end position="131"/>
    </location>
</feature>
<feature type="compositionally biased region" description="Basic and acidic residues" evidence="1">
    <location>
        <begin position="140"/>
        <end position="163"/>
    </location>
</feature>
<keyword evidence="3" id="KW-1185">Reference proteome</keyword>